<dbReference type="InterPro" id="IPR005119">
    <property type="entry name" value="LysR_subst-bd"/>
</dbReference>
<keyword evidence="4" id="KW-0804">Transcription</keyword>
<dbReference type="PANTHER" id="PTHR30126">
    <property type="entry name" value="HTH-TYPE TRANSCRIPTIONAL REGULATOR"/>
    <property type="match status" value="1"/>
</dbReference>
<gene>
    <name evidence="6" type="ORF">J2S00_000800</name>
</gene>
<evidence type="ECO:0000256" key="3">
    <source>
        <dbReference type="ARBA" id="ARBA00023125"/>
    </source>
</evidence>
<sequence length="304" mass="33942">MDIQDLIVFKTVAKQGSISRAAQELGYVQSTVTSKIQRLESHFKTPLFYRHRHGVTLTLSGKQLVNYAERILNLVHEAEKVVTDSDVPRGSITIGSMETTAAVRLPDALSVFHSRYPEVDLLLATGPTEELVRKVLHYELDGAFVAGPIRHPDLAQQAIIEEELVLISPRSTDTVSTDEDRYAYSSLEKNTLLVFKQGCSYRKKLEQWLHAENIMPHKIMEFGSLEAIIGCVHAGLGVSLLPKSVIQRITAPKTLVCHAIPIEYGKVTTCFVYRKEMVLTKAVEKLIDTVKMVLENDSASTLKQ</sequence>
<evidence type="ECO:0000313" key="7">
    <source>
        <dbReference type="Proteomes" id="UP001232445"/>
    </source>
</evidence>
<evidence type="ECO:0000256" key="2">
    <source>
        <dbReference type="ARBA" id="ARBA00023015"/>
    </source>
</evidence>
<feature type="domain" description="HTH lysR-type" evidence="5">
    <location>
        <begin position="1"/>
        <end position="58"/>
    </location>
</feature>
<name>A0ABU0CNM9_9BACI</name>
<dbReference type="Gene3D" id="3.40.190.290">
    <property type="match status" value="1"/>
</dbReference>
<evidence type="ECO:0000256" key="1">
    <source>
        <dbReference type="ARBA" id="ARBA00009437"/>
    </source>
</evidence>
<dbReference type="SUPFAM" id="SSF46785">
    <property type="entry name" value="Winged helix' DNA-binding domain"/>
    <property type="match status" value="1"/>
</dbReference>
<dbReference type="RefSeq" id="WP_307335700.1">
    <property type="nucleotide sequence ID" value="NZ_JAUSUQ010000002.1"/>
</dbReference>
<dbReference type="SUPFAM" id="SSF53850">
    <property type="entry name" value="Periplasmic binding protein-like II"/>
    <property type="match status" value="1"/>
</dbReference>
<proteinExistence type="inferred from homology"/>
<dbReference type="PANTHER" id="PTHR30126:SF40">
    <property type="entry name" value="HTH-TYPE TRANSCRIPTIONAL REGULATOR GLTR"/>
    <property type="match status" value="1"/>
</dbReference>
<dbReference type="EMBL" id="JAUSUQ010000002">
    <property type="protein sequence ID" value="MDQ0338017.1"/>
    <property type="molecule type" value="Genomic_DNA"/>
</dbReference>
<dbReference type="Proteomes" id="UP001232445">
    <property type="component" value="Unassembled WGS sequence"/>
</dbReference>
<keyword evidence="2" id="KW-0805">Transcription regulation</keyword>
<protein>
    <submittedName>
        <fullName evidence="6">DNA-binding transcriptional LysR family regulator</fullName>
    </submittedName>
</protein>
<evidence type="ECO:0000313" key="6">
    <source>
        <dbReference type="EMBL" id="MDQ0338017.1"/>
    </source>
</evidence>
<dbReference type="InterPro" id="IPR000847">
    <property type="entry name" value="LysR_HTH_N"/>
</dbReference>
<keyword evidence="7" id="KW-1185">Reference proteome</keyword>
<evidence type="ECO:0000259" key="5">
    <source>
        <dbReference type="PROSITE" id="PS50931"/>
    </source>
</evidence>
<reference evidence="6 7" key="1">
    <citation type="submission" date="2023-07" db="EMBL/GenBank/DDBJ databases">
        <title>Genomic Encyclopedia of Type Strains, Phase IV (KMG-IV): sequencing the most valuable type-strain genomes for metagenomic binning, comparative biology and taxonomic classification.</title>
        <authorList>
            <person name="Goeker M."/>
        </authorList>
    </citation>
    <scope>NUCLEOTIDE SEQUENCE [LARGE SCALE GENOMIC DNA]</scope>
    <source>
        <strain evidence="6 7">DSM 17740</strain>
    </source>
</reference>
<dbReference type="GO" id="GO:0003677">
    <property type="term" value="F:DNA binding"/>
    <property type="evidence" value="ECO:0007669"/>
    <property type="project" value="UniProtKB-KW"/>
</dbReference>
<dbReference type="PROSITE" id="PS50931">
    <property type="entry name" value="HTH_LYSR"/>
    <property type="match status" value="1"/>
</dbReference>
<dbReference type="InterPro" id="IPR036388">
    <property type="entry name" value="WH-like_DNA-bd_sf"/>
</dbReference>
<keyword evidence="3 6" id="KW-0238">DNA-binding</keyword>
<organism evidence="6 7">
    <name type="scientific">Caldalkalibacillus uzonensis</name>
    <dbReference type="NCBI Taxonomy" id="353224"/>
    <lineage>
        <taxon>Bacteria</taxon>
        <taxon>Bacillati</taxon>
        <taxon>Bacillota</taxon>
        <taxon>Bacilli</taxon>
        <taxon>Bacillales</taxon>
        <taxon>Bacillaceae</taxon>
        <taxon>Caldalkalibacillus</taxon>
    </lineage>
</organism>
<dbReference type="Pfam" id="PF03466">
    <property type="entry name" value="LysR_substrate"/>
    <property type="match status" value="1"/>
</dbReference>
<dbReference type="InterPro" id="IPR036390">
    <property type="entry name" value="WH_DNA-bd_sf"/>
</dbReference>
<dbReference type="CDD" id="cd08442">
    <property type="entry name" value="PBP2_YofA_SoxR_like"/>
    <property type="match status" value="1"/>
</dbReference>
<comment type="caution">
    <text evidence="6">The sequence shown here is derived from an EMBL/GenBank/DDBJ whole genome shotgun (WGS) entry which is preliminary data.</text>
</comment>
<dbReference type="Gene3D" id="1.10.10.10">
    <property type="entry name" value="Winged helix-like DNA-binding domain superfamily/Winged helix DNA-binding domain"/>
    <property type="match status" value="1"/>
</dbReference>
<dbReference type="Pfam" id="PF00126">
    <property type="entry name" value="HTH_1"/>
    <property type="match status" value="1"/>
</dbReference>
<comment type="similarity">
    <text evidence="1">Belongs to the LysR transcriptional regulatory family.</text>
</comment>
<accession>A0ABU0CNM9</accession>
<evidence type="ECO:0000256" key="4">
    <source>
        <dbReference type="ARBA" id="ARBA00023163"/>
    </source>
</evidence>